<keyword evidence="1" id="KW-0812">Transmembrane</keyword>
<evidence type="ECO:0000256" key="1">
    <source>
        <dbReference type="SAM" id="Phobius"/>
    </source>
</evidence>
<protein>
    <submittedName>
        <fullName evidence="2">Uncharacterized protein</fullName>
    </submittedName>
</protein>
<feature type="transmembrane region" description="Helical" evidence="1">
    <location>
        <begin position="12"/>
        <end position="33"/>
    </location>
</feature>
<accession>A0A1H7MRU4</accession>
<keyword evidence="1" id="KW-0472">Membrane</keyword>
<reference evidence="3" key="1">
    <citation type="submission" date="2016-10" db="EMBL/GenBank/DDBJ databases">
        <authorList>
            <person name="Varghese N."/>
            <person name="Submissions S."/>
        </authorList>
    </citation>
    <scope>NUCLEOTIDE SEQUENCE [LARGE SCALE GENOMIC DNA]</scope>
    <source>
        <strain evidence="3">DSM 241</strain>
    </source>
</reference>
<keyword evidence="3" id="KW-1185">Reference proteome</keyword>
<dbReference type="STRING" id="1396821.SAMN05444515_11017"/>
<evidence type="ECO:0000313" key="2">
    <source>
        <dbReference type="EMBL" id="SEL13528.1"/>
    </source>
</evidence>
<sequence length="37" mass="4284">MDHTLTTATWFWLLVPMLLLVLFSLVSLMLHSLRGAR</sequence>
<evidence type="ECO:0000313" key="3">
    <source>
        <dbReference type="Proteomes" id="UP000199256"/>
    </source>
</evidence>
<proteinExistence type="predicted"/>
<dbReference type="AlphaFoldDB" id="A0A1H7MRU4"/>
<gene>
    <name evidence="2" type="ORF">SAMN05444515_11017</name>
</gene>
<dbReference type="EMBL" id="FOAA01000010">
    <property type="protein sequence ID" value="SEL13528.1"/>
    <property type="molecule type" value="Genomic_DNA"/>
</dbReference>
<keyword evidence="1" id="KW-1133">Transmembrane helix</keyword>
<name>A0A1H7MRU4_9GAMM</name>
<organism evidence="2 3">
    <name type="scientific">Ectothiorhodospira marina</name>
    <dbReference type="NCBI Taxonomy" id="1396821"/>
    <lineage>
        <taxon>Bacteria</taxon>
        <taxon>Pseudomonadati</taxon>
        <taxon>Pseudomonadota</taxon>
        <taxon>Gammaproteobacteria</taxon>
        <taxon>Chromatiales</taxon>
        <taxon>Ectothiorhodospiraceae</taxon>
        <taxon>Ectothiorhodospira</taxon>
    </lineage>
</organism>
<dbReference type="Proteomes" id="UP000199256">
    <property type="component" value="Unassembled WGS sequence"/>
</dbReference>